<dbReference type="KEGG" id="gph:GEMMAAP_08330"/>
<gene>
    <name evidence="2" type="ORF">GEMMAAP_08330</name>
</gene>
<accession>A0A143BK26</accession>
<protein>
    <recommendedName>
        <fullName evidence="4">Alpha-galactosidase NEW3 domain-containing protein</fullName>
    </recommendedName>
</protein>
<keyword evidence="3" id="KW-1185">Reference proteome</keyword>
<reference evidence="2 3" key="2">
    <citation type="journal article" date="2016" name="Environ. Microbiol. Rep.">
        <title>Metagenomic evidence for the presence of phototrophic Gemmatimonadetes bacteria in diverse environments.</title>
        <authorList>
            <person name="Zeng Y."/>
            <person name="Baumbach J."/>
            <person name="Barbosa E.G."/>
            <person name="Azevedo V."/>
            <person name="Zhang C."/>
            <person name="Koblizek M."/>
        </authorList>
    </citation>
    <scope>NUCLEOTIDE SEQUENCE [LARGE SCALE GENOMIC DNA]</scope>
    <source>
        <strain evidence="2 3">AP64</strain>
    </source>
</reference>
<dbReference type="EMBL" id="CP011454">
    <property type="protein sequence ID" value="AMW04840.1"/>
    <property type="molecule type" value="Genomic_DNA"/>
</dbReference>
<dbReference type="InterPro" id="IPR013783">
    <property type="entry name" value="Ig-like_fold"/>
</dbReference>
<sequence>MRDRQKSRVLLGVMALWCASFPAQLNAQRPTAFRTDVAVTEATAARPNDDAPTRTAPITASIAPGGVAVVRVPVPIVPGDAAASAQAAISYSVTQSSGTRILGPALDRVLPLDRGRTSVPVTVALSQRQDAGSTEVALVTFRSASASVTTAVVIEVPRVNKLSLVVTTPRIAVSAGSWASVRVRISNQGNHTPLLRLGLRLPIGWKSLTDSLVSAPSGSTQEAVLRWRIPAGATVGLHPSRVVLLSEGVVVAEAPLSISITVPSEVQQGVTVDLTSMAIHTPTASPAAGYGLAMHGQLTDSVQIDLRGTFGYSQDQAAAFGLARAGLLTMPPMLSLQMPSGGISAGALNVGLRDPAGAFVAGYGSEVSWNRRRWRLGGFGGVPFGQMRAMHGLPGTGRGTLAGAHLDRGVWSGRVGLEAAAVDDARMWQRVRSLTLYGSDLSLGGGQLSAAAAVRSLGNLDGSSLALPGSPYEQSSFVQGHRRSAGASAAYSRQTATSAFDVRVVHAPGTNQRFARAGSEASGNLSHRFSATTQVASGGWLQHDAASAIGRMQTVGWFVTPSWSPTSWGILNAELRGSTFAVQSGPIGYHNDEQTGAISADLQTGIWYARVRTSYGVLARRTSADSFSIRNARGRRGEHQVRLGVRHARGTIDVSWAALGFQGIAMGVARQDIVSVRMDRLTIAHLFDRPVELMLDAQRALSAADRAGGWMVHSEVAIPLPGTTRVVITSDRNPFLRLLTGGPPPMTYGVRLEQRARLPQFRRGASGRRRVFVDHNGNQRFDGGDEPLPAIAIECAGVASTTDLQGMFSCPGHLRSSLDLRTVPLGLVAPANIDGPHDVALQHVQPIVVALRVSAADSTRLAASELRLAILSVRDDQGTRWQARMETDGRFIFDALPAGHYVLDFDPGAMREPATLVGAPPEIVVSGQATPALLTVDVRPRPLRLKTLAPMPPKS</sequence>
<evidence type="ECO:0000313" key="2">
    <source>
        <dbReference type="EMBL" id="AMW04840.1"/>
    </source>
</evidence>
<evidence type="ECO:0000313" key="3">
    <source>
        <dbReference type="Proteomes" id="UP000076404"/>
    </source>
</evidence>
<keyword evidence="1" id="KW-0732">Signal</keyword>
<feature type="signal peptide" evidence="1">
    <location>
        <begin position="1"/>
        <end position="25"/>
    </location>
</feature>
<dbReference type="Gene3D" id="2.60.40.10">
    <property type="entry name" value="Immunoglobulins"/>
    <property type="match status" value="1"/>
</dbReference>
<proteinExistence type="predicted"/>
<feature type="chain" id="PRO_5007506716" description="Alpha-galactosidase NEW3 domain-containing protein" evidence="1">
    <location>
        <begin position="26"/>
        <end position="955"/>
    </location>
</feature>
<evidence type="ECO:0000256" key="1">
    <source>
        <dbReference type="SAM" id="SignalP"/>
    </source>
</evidence>
<evidence type="ECO:0008006" key="4">
    <source>
        <dbReference type="Google" id="ProtNLM"/>
    </source>
</evidence>
<name>A0A143BK26_9BACT</name>
<reference evidence="2 3" key="1">
    <citation type="journal article" date="2014" name="Proc. Natl. Acad. Sci. U.S.A.">
        <title>Functional type 2 photosynthetic reaction centers found in the rare bacterial phylum Gemmatimonadetes.</title>
        <authorList>
            <person name="Zeng Y."/>
            <person name="Feng F."/>
            <person name="Medova H."/>
            <person name="Dean J."/>
            <person name="Koblizek M."/>
        </authorList>
    </citation>
    <scope>NUCLEOTIDE SEQUENCE [LARGE SCALE GENOMIC DNA]</scope>
    <source>
        <strain evidence="2 3">AP64</strain>
    </source>
</reference>
<dbReference type="Proteomes" id="UP000076404">
    <property type="component" value="Chromosome"/>
</dbReference>
<dbReference type="AlphaFoldDB" id="A0A143BK26"/>
<dbReference type="STRING" id="1379270.GEMMAAP_08330"/>
<organism evidence="2 3">
    <name type="scientific">Gemmatimonas phototrophica</name>
    <dbReference type="NCBI Taxonomy" id="1379270"/>
    <lineage>
        <taxon>Bacteria</taxon>
        <taxon>Pseudomonadati</taxon>
        <taxon>Gemmatimonadota</taxon>
        <taxon>Gemmatimonadia</taxon>
        <taxon>Gemmatimonadales</taxon>
        <taxon>Gemmatimonadaceae</taxon>
        <taxon>Gemmatimonas</taxon>
    </lineage>
</organism>